<name>A0AAU7X2C6_9PSED</name>
<accession>A0AAU7X2C6</accession>
<evidence type="ECO:0000313" key="1">
    <source>
        <dbReference type="EMBL" id="XBY27085.1"/>
    </source>
</evidence>
<dbReference type="AlphaFoldDB" id="A0AAU7X2C6"/>
<dbReference type="Pfam" id="PF11354">
    <property type="entry name" value="DUF3156"/>
    <property type="match status" value="1"/>
</dbReference>
<dbReference type="EMBL" id="CP158490">
    <property type="protein sequence ID" value="XBY27085.1"/>
    <property type="molecule type" value="Genomic_DNA"/>
</dbReference>
<reference evidence="1" key="1">
    <citation type="submission" date="2024-06" db="EMBL/GenBank/DDBJ databases">
        <authorList>
            <person name="Wu L."/>
        </authorList>
    </citation>
    <scope>NUCLEOTIDE SEQUENCE</scope>
    <source>
        <strain evidence="1">W17</strain>
    </source>
</reference>
<sequence>MNLSSWRQNLFELWNRAPSGYRPGLTLGQLRRDLAGLDFTPRSQVQGGFHCPQNGLRFEVQERAQAQFLMHIVACEWRLPVPCDTARQARIRLRHTGAIRRQGVAARLLTGEDAEWAPLLQRLCSDQRLLEHLLPLDFKHLELRRDAQGWQVHLEHFGASEVVNRLPGFRRYIRLSAEQRAALLGSFTELYKLLRDF</sequence>
<dbReference type="RefSeq" id="WP_210458657.1">
    <property type="nucleotide sequence ID" value="NZ_CP158490.1"/>
</dbReference>
<proteinExistence type="predicted"/>
<dbReference type="InterPro" id="IPR021500">
    <property type="entry name" value="DUF3156"/>
</dbReference>
<protein>
    <submittedName>
        <fullName evidence="1">DUF3156 family protein</fullName>
    </submittedName>
</protein>
<gene>
    <name evidence="1" type="ORF">ABCR88_15030</name>
</gene>
<organism evidence="1">
    <name type="scientific">Pseudomonas sp. W17</name>
    <dbReference type="NCBI Taxonomy" id="3144407"/>
    <lineage>
        <taxon>Bacteria</taxon>
        <taxon>Pseudomonadati</taxon>
        <taxon>Pseudomonadota</taxon>
        <taxon>Gammaproteobacteria</taxon>
        <taxon>Pseudomonadales</taxon>
        <taxon>Pseudomonadaceae</taxon>
        <taxon>Pseudomonas</taxon>
    </lineage>
</organism>